<sequence>MKICGLLTKIWTTYDWTLTFFCLKLYFSFALCNHYH</sequence>
<dbReference type="AlphaFoldDB" id="A0A0E9QLM2"/>
<name>A0A0E9QLM2_ANGAN</name>
<accession>A0A0E9QLM2</accession>
<reference evidence="1" key="1">
    <citation type="submission" date="2014-11" db="EMBL/GenBank/DDBJ databases">
        <authorList>
            <person name="Amaro Gonzalez C."/>
        </authorList>
    </citation>
    <scope>NUCLEOTIDE SEQUENCE</scope>
</reference>
<proteinExistence type="predicted"/>
<reference evidence="1" key="2">
    <citation type="journal article" date="2015" name="Fish Shellfish Immunol.">
        <title>Early steps in the European eel (Anguilla anguilla)-Vibrio vulnificus interaction in the gills: Role of the RtxA13 toxin.</title>
        <authorList>
            <person name="Callol A."/>
            <person name="Pajuelo D."/>
            <person name="Ebbesson L."/>
            <person name="Teles M."/>
            <person name="MacKenzie S."/>
            <person name="Amaro C."/>
        </authorList>
    </citation>
    <scope>NUCLEOTIDE SEQUENCE</scope>
</reference>
<organism evidence="1">
    <name type="scientific">Anguilla anguilla</name>
    <name type="common">European freshwater eel</name>
    <name type="synonym">Muraena anguilla</name>
    <dbReference type="NCBI Taxonomy" id="7936"/>
    <lineage>
        <taxon>Eukaryota</taxon>
        <taxon>Metazoa</taxon>
        <taxon>Chordata</taxon>
        <taxon>Craniata</taxon>
        <taxon>Vertebrata</taxon>
        <taxon>Euteleostomi</taxon>
        <taxon>Actinopterygii</taxon>
        <taxon>Neopterygii</taxon>
        <taxon>Teleostei</taxon>
        <taxon>Anguilliformes</taxon>
        <taxon>Anguillidae</taxon>
        <taxon>Anguilla</taxon>
    </lineage>
</organism>
<evidence type="ECO:0000313" key="1">
    <source>
        <dbReference type="EMBL" id="JAH17372.1"/>
    </source>
</evidence>
<protein>
    <submittedName>
        <fullName evidence="1">Uncharacterized protein</fullName>
    </submittedName>
</protein>
<dbReference type="EMBL" id="GBXM01091205">
    <property type="protein sequence ID" value="JAH17372.1"/>
    <property type="molecule type" value="Transcribed_RNA"/>
</dbReference>